<dbReference type="PANTHER" id="PTHR46599">
    <property type="entry name" value="PIGGYBAC TRANSPOSABLE ELEMENT-DERIVED PROTEIN 4"/>
    <property type="match status" value="1"/>
</dbReference>
<comment type="caution">
    <text evidence="3">The sequence shown here is derived from an EMBL/GenBank/DDBJ whole genome shotgun (WGS) entry which is preliminary data.</text>
</comment>
<dbReference type="InterPro" id="IPR029526">
    <property type="entry name" value="PGBD"/>
</dbReference>
<dbReference type="EMBL" id="BMAO01009843">
    <property type="protein sequence ID" value="GFR33702.1"/>
    <property type="molecule type" value="Genomic_DNA"/>
</dbReference>
<organism evidence="3 4">
    <name type="scientific">Trichonephila clavata</name>
    <name type="common">Joro spider</name>
    <name type="synonym">Nephila clavata</name>
    <dbReference type="NCBI Taxonomy" id="2740835"/>
    <lineage>
        <taxon>Eukaryota</taxon>
        <taxon>Metazoa</taxon>
        <taxon>Ecdysozoa</taxon>
        <taxon>Arthropoda</taxon>
        <taxon>Chelicerata</taxon>
        <taxon>Arachnida</taxon>
        <taxon>Araneae</taxon>
        <taxon>Araneomorphae</taxon>
        <taxon>Entelegynae</taxon>
        <taxon>Araneoidea</taxon>
        <taxon>Nephilidae</taxon>
        <taxon>Trichonephila</taxon>
    </lineage>
</organism>
<gene>
    <name evidence="3" type="primary">PGBD4</name>
    <name evidence="3" type="ORF">TNCT_368121</name>
</gene>
<evidence type="ECO:0000256" key="1">
    <source>
        <dbReference type="SAM" id="MobiDB-lite"/>
    </source>
</evidence>
<evidence type="ECO:0000313" key="3">
    <source>
        <dbReference type="EMBL" id="GFR33702.1"/>
    </source>
</evidence>
<protein>
    <submittedName>
        <fullName evidence="3">PiggyBac transposable element-derived protein 4</fullName>
    </submittedName>
</protein>
<evidence type="ECO:0000313" key="4">
    <source>
        <dbReference type="Proteomes" id="UP000887116"/>
    </source>
</evidence>
<dbReference type="OrthoDB" id="6430771at2759"/>
<proteinExistence type="predicted"/>
<feature type="domain" description="PiggyBac transposable element-derived protein" evidence="2">
    <location>
        <begin position="102"/>
        <end position="389"/>
    </location>
</feature>
<dbReference type="Pfam" id="PF13843">
    <property type="entry name" value="DDE_Tnp_1_7"/>
    <property type="match status" value="1"/>
</dbReference>
<dbReference type="PANTHER" id="PTHR46599:SF6">
    <property type="entry name" value="DUAL SPECIFICITY PHOSPHATASE 26"/>
    <property type="match status" value="1"/>
</dbReference>
<accession>A0A8X6M6D4</accession>
<keyword evidence="4" id="KW-1185">Reference proteome</keyword>
<sequence>MVQAICDEPEDENEVGRSDTSDDELIQESDHDTESEQELSVEIEEEIEKESEITKEYFLGKDKTTTWNKNPLTSKYTKISKKNIVKIFPGLKSCAKYITDEKSAFEMFFTNDIIQNIVECTNMEIEKLRVNYDRPRDAKNTTTNEVLAFIGILILAGVKKQNHTNFLELWTTDGTGSEIFRSCMNCNRFLFLLSAIRFDDKNTRKERQLTDKLAAIRFTLDRFVENCKNNYSLGEYATIDEMLIPFRGRCSFIQYIPNKPAKYGLKVFVLCDSKTFYVSNLEVYCGQQPEGPYRKSNTPDNITHRLMQPWKGKNRNLTCDNWYTSYPLAVNLLKDKTTIVGTMRQNKRKLPSEFLPSKTKEVGSSIFGFQKEVTIVSYVPKKIEQLYSFLLCMMILQLILKQRSRRLLWTTIPIKEGWIQWIKCVVSILCPGEQEGGHWRYFPNS</sequence>
<dbReference type="AlphaFoldDB" id="A0A8X6M6D4"/>
<name>A0A8X6M6D4_TRICU</name>
<reference evidence="3" key="1">
    <citation type="submission" date="2020-07" db="EMBL/GenBank/DDBJ databases">
        <title>Multicomponent nature underlies the extraordinary mechanical properties of spider dragline silk.</title>
        <authorList>
            <person name="Kono N."/>
            <person name="Nakamura H."/>
            <person name="Mori M."/>
            <person name="Yoshida Y."/>
            <person name="Ohtoshi R."/>
            <person name="Malay A.D."/>
            <person name="Moran D.A.P."/>
            <person name="Tomita M."/>
            <person name="Numata K."/>
            <person name="Arakawa K."/>
        </authorList>
    </citation>
    <scope>NUCLEOTIDE SEQUENCE</scope>
</reference>
<feature type="region of interest" description="Disordered" evidence="1">
    <location>
        <begin position="1"/>
        <end position="41"/>
    </location>
</feature>
<evidence type="ECO:0000259" key="2">
    <source>
        <dbReference type="Pfam" id="PF13843"/>
    </source>
</evidence>
<dbReference type="Proteomes" id="UP000887116">
    <property type="component" value="Unassembled WGS sequence"/>
</dbReference>